<keyword evidence="4" id="KW-1185">Reference proteome</keyword>
<dbReference type="AlphaFoldDB" id="D2VGQ3"/>
<evidence type="ECO:0000259" key="2">
    <source>
        <dbReference type="PROSITE" id="PS51465"/>
    </source>
</evidence>
<dbReference type="Gene3D" id="3.30.60.30">
    <property type="match status" value="1"/>
</dbReference>
<dbReference type="InterPro" id="IPR002350">
    <property type="entry name" value="Kazal_dom"/>
</dbReference>
<dbReference type="VEuPathDB" id="AmoebaDB:NAEGRDRAFT_68058"/>
<dbReference type="InParanoid" id="D2VGQ3"/>
<feature type="domain" description="Kazal-like" evidence="2">
    <location>
        <begin position="239"/>
        <end position="282"/>
    </location>
</feature>
<dbReference type="CDD" id="cd00104">
    <property type="entry name" value="KAZAL_FS"/>
    <property type="match status" value="1"/>
</dbReference>
<protein>
    <submittedName>
        <fullName evidence="3">Predicted protein</fullName>
    </submittedName>
</protein>
<dbReference type="EMBL" id="GG738870">
    <property type="protein sequence ID" value="EFC44008.1"/>
    <property type="molecule type" value="Genomic_DNA"/>
</dbReference>
<reference evidence="3 4" key="1">
    <citation type="journal article" date="2010" name="Cell">
        <title>The genome of Naegleria gruberi illuminates early eukaryotic versatility.</title>
        <authorList>
            <person name="Fritz-Laylin L.K."/>
            <person name="Prochnik S.E."/>
            <person name="Ginger M.L."/>
            <person name="Dacks J.B."/>
            <person name="Carpenter M.L."/>
            <person name="Field M.C."/>
            <person name="Kuo A."/>
            <person name="Paredez A."/>
            <person name="Chapman J."/>
            <person name="Pham J."/>
            <person name="Shu S."/>
            <person name="Neupane R."/>
            <person name="Cipriano M."/>
            <person name="Mancuso J."/>
            <person name="Tu H."/>
            <person name="Salamov A."/>
            <person name="Lindquist E."/>
            <person name="Shapiro H."/>
            <person name="Lucas S."/>
            <person name="Grigoriev I.V."/>
            <person name="Cande W.Z."/>
            <person name="Fulton C."/>
            <person name="Rokhsar D.S."/>
            <person name="Dawson S.C."/>
        </authorList>
    </citation>
    <scope>NUCLEOTIDE SEQUENCE [LARGE SCALE GENOMIC DNA]</scope>
    <source>
        <strain evidence="3 4">NEG-M</strain>
    </source>
</reference>
<organism evidence="4">
    <name type="scientific">Naegleria gruberi</name>
    <name type="common">Amoeba</name>
    <dbReference type="NCBI Taxonomy" id="5762"/>
    <lineage>
        <taxon>Eukaryota</taxon>
        <taxon>Discoba</taxon>
        <taxon>Heterolobosea</taxon>
        <taxon>Tetramitia</taxon>
        <taxon>Eutetramitia</taxon>
        <taxon>Vahlkampfiidae</taxon>
        <taxon>Naegleria</taxon>
    </lineage>
</organism>
<dbReference type="RefSeq" id="XP_002676752.1">
    <property type="nucleotide sequence ID" value="XM_002676706.1"/>
</dbReference>
<dbReference type="PROSITE" id="PS00282">
    <property type="entry name" value="KAZAL_1"/>
    <property type="match status" value="1"/>
</dbReference>
<accession>D2VGQ3</accession>
<sequence>MKTFNRPNFVVFALLLAVILVSTCVLEIYGKKQSQLAHTFDTQFEKILKSDLSGLSYAEQQKALQEQMKSISKLTKNQSDLKVAWQSLDSVEAKIKKEYMENNKKVIVAHAKVSKACKLVQYYKNLLKKLQIEIVKIKLTIKKTKLTKSYLKLIKKYKLEMKKAYEIYISIVKVYREIYKEYLISKKEMSKQISTIKMQLKIIKIMKQKLYSTQSLEIEITKLVEDWEHIIHEEEIEYIHEKEKCHCPVEYRPVCGVNGLTYGSACTARCADVSIHYYGVCKCIPQEVIVVKESSLTSAISSSQ</sequence>
<evidence type="ECO:0000256" key="1">
    <source>
        <dbReference type="SAM" id="SignalP"/>
    </source>
</evidence>
<dbReference type="OrthoDB" id="126772at2759"/>
<dbReference type="Pfam" id="PF07648">
    <property type="entry name" value="Kazal_2"/>
    <property type="match status" value="1"/>
</dbReference>
<dbReference type="InterPro" id="IPR036058">
    <property type="entry name" value="Kazal_dom_sf"/>
</dbReference>
<dbReference type="OMA" id="IYKEYLI"/>
<dbReference type="PROSITE" id="PS51465">
    <property type="entry name" value="KAZAL_2"/>
    <property type="match status" value="1"/>
</dbReference>
<dbReference type="Proteomes" id="UP000006671">
    <property type="component" value="Unassembled WGS sequence"/>
</dbReference>
<evidence type="ECO:0000313" key="3">
    <source>
        <dbReference type="EMBL" id="EFC44008.1"/>
    </source>
</evidence>
<keyword evidence="1" id="KW-0732">Signal</keyword>
<name>D2VGQ3_NAEGR</name>
<dbReference type="GeneID" id="8847853"/>
<dbReference type="KEGG" id="ngr:NAEGRDRAFT_68058"/>
<feature type="chain" id="PRO_5003038639" evidence="1">
    <location>
        <begin position="24"/>
        <end position="304"/>
    </location>
</feature>
<proteinExistence type="predicted"/>
<dbReference type="SMART" id="SM00280">
    <property type="entry name" value="KAZAL"/>
    <property type="match status" value="1"/>
</dbReference>
<evidence type="ECO:0000313" key="4">
    <source>
        <dbReference type="Proteomes" id="UP000006671"/>
    </source>
</evidence>
<feature type="signal peptide" evidence="1">
    <location>
        <begin position="1"/>
        <end position="23"/>
    </location>
</feature>
<gene>
    <name evidence="3" type="ORF">NAEGRDRAFT_68058</name>
</gene>
<dbReference type="SUPFAM" id="SSF100895">
    <property type="entry name" value="Kazal-type serine protease inhibitors"/>
    <property type="match status" value="1"/>
</dbReference>